<reference evidence="1" key="2">
    <citation type="journal article" date="2021" name="Front. Microbiol.">
        <title>Comprehensive Comparative Genomics and Phenotyping of Methylobacterium Species.</title>
        <authorList>
            <person name="Alessa O."/>
            <person name="Ogura Y."/>
            <person name="Fujitani Y."/>
            <person name="Takami H."/>
            <person name="Hayashi T."/>
            <person name="Sahin N."/>
            <person name="Tani A."/>
        </authorList>
    </citation>
    <scope>NUCLEOTIDE SEQUENCE</scope>
    <source>
        <strain evidence="1">DSM 22415</strain>
    </source>
</reference>
<sequence length="80" mass="8756">MREAVGAAEARRLYLLPYSPGLNPIENAFAKLKALLRTAAARTGPDLRDAIRNAFTHFTPCECRNFITAAGYDDDLTVAT</sequence>
<dbReference type="AlphaFoldDB" id="A0A564FSW9"/>
<dbReference type="Proteomes" id="UP000401717">
    <property type="component" value="Unassembled WGS sequence"/>
</dbReference>
<organism evidence="2 3">
    <name type="scientific">Methylobacterium dankookense</name>
    <dbReference type="NCBI Taxonomy" id="560405"/>
    <lineage>
        <taxon>Bacteria</taxon>
        <taxon>Pseudomonadati</taxon>
        <taxon>Pseudomonadota</taxon>
        <taxon>Alphaproteobacteria</taxon>
        <taxon>Hyphomicrobiales</taxon>
        <taxon>Methylobacteriaceae</taxon>
        <taxon>Methylobacterium</taxon>
    </lineage>
</organism>
<evidence type="ECO:0000313" key="2">
    <source>
        <dbReference type="EMBL" id="VUF11255.1"/>
    </source>
</evidence>
<evidence type="ECO:0000313" key="4">
    <source>
        <dbReference type="Proteomes" id="UP001055303"/>
    </source>
</evidence>
<dbReference type="InterPro" id="IPR036397">
    <property type="entry name" value="RNaseH_sf"/>
</dbReference>
<accession>A0A564FSW9</accession>
<dbReference type="EMBL" id="CABFVH010000003">
    <property type="protein sequence ID" value="VUF11255.1"/>
    <property type="molecule type" value="Genomic_DNA"/>
</dbReference>
<dbReference type="EMBL" id="BPQI01000102">
    <property type="protein sequence ID" value="GJD57449.1"/>
    <property type="molecule type" value="Genomic_DNA"/>
</dbReference>
<proteinExistence type="predicted"/>
<dbReference type="GO" id="GO:0003676">
    <property type="term" value="F:nucleic acid binding"/>
    <property type="evidence" value="ECO:0007669"/>
    <property type="project" value="InterPro"/>
</dbReference>
<keyword evidence="4" id="KW-1185">Reference proteome</keyword>
<evidence type="ECO:0000313" key="3">
    <source>
        <dbReference type="Proteomes" id="UP000401717"/>
    </source>
</evidence>
<reference evidence="2 3" key="1">
    <citation type="submission" date="2019-06" db="EMBL/GenBank/DDBJ databases">
        <authorList>
            <person name="Rodrigo-Torres L."/>
            <person name="Arahal R. D."/>
            <person name="Lucena T."/>
        </authorList>
    </citation>
    <scope>NUCLEOTIDE SEQUENCE [LARGE SCALE GENOMIC DNA]</scope>
    <source>
        <strain evidence="2 3">SW08-7</strain>
    </source>
</reference>
<gene>
    <name evidence="1" type="ORF">IFDJLNFL_3350</name>
    <name evidence="2" type="ORF">MTDSW087_00932</name>
</gene>
<protein>
    <submittedName>
        <fullName evidence="1">IS630 family transposase ISMex30</fullName>
    </submittedName>
</protein>
<dbReference type="Proteomes" id="UP001055303">
    <property type="component" value="Unassembled WGS sequence"/>
</dbReference>
<evidence type="ECO:0000313" key="1">
    <source>
        <dbReference type="EMBL" id="GJD57449.1"/>
    </source>
</evidence>
<name>A0A564FSW9_9HYPH</name>
<dbReference type="Gene3D" id="3.30.420.10">
    <property type="entry name" value="Ribonuclease H-like superfamily/Ribonuclease H"/>
    <property type="match status" value="1"/>
</dbReference>
<reference evidence="1" key="3">
    <citation type="submission" date="2021-08" db="EMBL/GenBank/DDBJ databases">
        <authorList>
            <person name="Tani A."/>
            <person name="Ola A."/>
            <person name="Ogura Y."/>
            <person name="Katsura K."/>
            <person name="Hayashi T."/>
        </authorList>
    </citation>
    <scope>NUCLEOTIDE SEQUENCE</scope>
    <source>
        <strain evidence="1">DSM 22415</strain>
    </source>
</reference>